<organism evidence="4 5">
    <name type="scientific">macacine betaherpesvirus 9</name>
    <dbReference type="NCBI Taxonomy" id="2560568"/>
    <lineage>
        <taxon>Viruses</taxon>
        <taxon>Duplodnaviria</taxon>
        <taxon>Heunggongvirae</taxon>
        <taxon>Peploviricota</taxon>
        <taxon>Herviviricetes</taxon>
        <taxon>Herpesvirales</taxon>
        <taxon>Orthoherpesviridae</taxon>
        <taxon>Betaherpesvirinae</taxon>
        <taxon>Roseolovirus</taxon>
        <taxon>Roseolovirus macacinebeta9</taxon>
    </lineage>
</organism>
<dbReference type="Proteomes" id="UP000202843">
    <property type="component" value="Segment"/>
</dbReference>
<reference evidence="4 5" key="1">
    <citation type="journal article" date="2016" name="J. Virol.">
        <title>Complete Unique Genome Sequence, Expression Profile, and Salivary Gland Tissue Tropism of the Herpesvirus 7 Homolog in Pigtailed Macaques.</title>
        <authorList>
            <person name="Staheli J.P."/>
            <person name="Dyen M.R."/>
            <person name="Basom R."/>
            <person name="Fitzgibbon M."/>
            <person name="Barcy S."/>
        </authorList>
    </citation>
    <scope>NUCLEOTIDE SEQUENCE [LARGE SCALE GENOMIC DNA]</scope>
</reference>
<dbReference type="KEGG" id="vg:27912074"/>
<dbReference type="Pfam" id="PF03581">
    <property type="entry name" value="Herpes_UL33"/>
    <property type="match status" value="1"/>
</dbReference>
<evidence type="ECO:0000256" key="2">
    <source>
        <dbReference type="ARBA" id="ARBA00022612"/>
    </source>
</evidence>
<keyword evidence="5" id="KW-1185">Reference proteome</keyword>
<protein>
    <submittedName>
        <fullName evidence="4">DNA packaging protein UL33</fullName>
    </submittedName>
</protein>
<proteinExistence type="inferred from homology"/>
<keyword evidence="1" id="KW-1048">Host nucleus</keyword>
<dbReference type="OrthoDB" id="25354at10239"/>
<keyword evidence="3" id="KW-0231">Viral genome packaging</keyword>
<dbReference type="GO" id="GO:0019073">
    <property type="term" value="P:viral DNA genome packaging"/>
    <property type="evidence" value="ECO:0007669"/>
    <property type="project" value="InterPro"/>
</dbReference>
<sequence>MSNDNKTEIELLYEKLSSQREFEIAFFPMLPRLYDIMLPSLDSRLQFINVGYKHLAYLKYLNHQRNSCTHSDVLRKKVKLLTAILSKLLNINGILDQQEYLNTD</sequence>
<dbReference type="GeneID" id="27912074"/>
<evidence type="ECO:0000313" key="5">
    <source>
        <dbReference type="Proteomes" id="UP000202843"/>
    </source>
</evidence>
<evidence type="ECO:0000256" key="1">
    <source>
        <dbReference type="ARBA" id="ARBA00022562"/>
    </source>
</evidence>
<gene>
    <name evidence="4" type="primary">U35</name>
</gene>
<dbReference type="EMBL" id="KU351741">
    <property type="protein sequence ID" value="ANC96588.1"/>
    <property type="molecule type" value="Genomic_DNA"/>
</dbReference>
<evidence type="ECO:0000256" key="3">
    <source>
        <dbReference type="ARBA" id="ARBA00023219"/>
    </source>
</evidence>
<dbReference type="HAMAP" id="MF_04015">
    <property type="entry name" value="HSV_TRM2"/>
    <property type="match status" value="1"/>
</dbReference>
<evidence type="ECO:0000313" key="4">
    <source>
        <dbReference type="EMBL" id="ANC96588.1"/>
    </source>
</evidence>
<accession>A0A191S3W5</accession>
<dbReference type="InterPro" id="IPR005208">
    <property type="entry name" value="Herpes_TT2"/>
</dbReference>
<name>A0A191S3W5_9BETA</name>
<keyword evidence="2" id="KW-1188">Viral release from host cell</keyword>
<dbReference type="RefSeq" id="YP_009253939.1">
    <property type="nucleotide sequence ID" value="NC_030200.1"/>
</dbReference>